<dbReference type="RefSeq" id="WP_132881078.1">
    <property type="nucleotide sequence ID" value="NZ_SLXQ01000026.1"/>
</dbReference>
<evidence type="ECO:0000256" key="1">
    <source>
        <dbReference type="SAM" id="MobiDB-lite"/>
    </source>
</evidence>
<dbReference type="InterPro" id="IPR012368">
    <property type="entry name" value="OxRdtase_Mopterin-bd_su_IorB"/>
</dbReference>
<dbReference type="GO" id="GO:0016491">
    <property type="term" value="F:oxidoreductase activity"/>
    <property type="evidence" value="ECO:0007669"/>
    <property type="project" value="InterPro"/>
</dbReference>
<dbReference type="InterPro" id="IPR037165">
    <property type="entry name" value="AldOxase/xan_DH_Mopterin-bd_sf"/>
</dbReference>
<dbReference type="SMART" id="SM01008">
    <property type="entry name" value="Ald_Xan_dh_C"/>
    <property type="match status" value="1"/>
</dbReference>
<feature type="region of interest" description="Disordered" evidence="1">
    <location>
        <begin position="1"/>
        <end position="23"/>
    </location>
</feature>
<dbReference type="Pfam" id="PF02738">
    <property type="entry name" value="MoCoBD_1"/>
    <property type="match status" value="1"/>
</dbReference>
<dbReference type="PIRSF" id="PIRSF036389">
    <property type="entry name" value="IOR_B"/>
    <property type="match status" value="1"/>
</dbReference>
<comment type="caution">
    <text evidence="3">The sequence shown here is derived from an EMBL/GenBank/DDBJ whole genome shotgun (WGS) entry which is preliminary data.</text>
</comment>
<dbReference type="SUPFAM" id="SSF56003">
    <property type="entry name" value="Molybdenum cofactor-binding domain"/>
    <property type="match status" value="2"/>
</dbReference>
<dbReference type="InterPro" id="IPR046867">
    <property type="entry name" value="AldOxase/xan_DH_MoCoBD2"/>
</dbReference>
<feature type="domain" description="Aldehyde oxidase/xanthine dehydrogenase a/b hammerhead" evidence="2">
    <location>
        <begin position="236"/>
        <end position="314"/>
    </location>
</feature>
<accession>A0A4R2PYW1</accession>
<name>A0A4R2PYW1_9PSEU</name>
<proteinExistence type="predicted"/>
<reference evidence="3 4" key="1">
    <citation type="submission" date="2019-03" db="EMBL/GenBank/DDBJ databases">
        <title>Genomic Encyclopedia of Type Strains, Phase IV (KMG-IV): sequencing the most valuable type-strain genomes for metagenomic binning, comparative biology and taxonomic classification.</title>
        <authorList>
            <person name="Goeker M."/>
        </authorList>
    </citation>
    <scope>NUCLEOTIDE SEQUENCE [LARGE SCALE GENOMIC DNA]</scope>
    <source>
        <strain evidence="3 4">DSM 45765</strain>
    </source>
</reference>
<evidence type="ECO:0000313" key="3">
    <source>
        <dbReference type="EMBL" id="TCP41229.1"/>
    </source>
</evidence>
<dbReference type="PANTHER" id="PTHR47495">
    <property type="entry name" value="ALDEHYDE DEHYDROGENASE"/>
    <property type="match status" value="1"/>
</dbReference>
<dbReference type="Gene3D" id="3.30.365.10">
    <property type="entry name" value="Aldehyde oxidase/xanthine dehydrogenase, molybdopterin binding domain"/>
    <property type="match status" value="4"/>
</dbReference>
<sequence length="736" mass="77566">MLNDELRTGFALPGPPGDEPPTGVGRRRVLTWLVAAPALTMAVKLGLDGKPAAADPLGLGEFVDIGDLLYAVNLPTALDLVIEVTPDNRVVAALTRLESGQGITTMMAMLLAEELGARLSDVDITLADADPLEVLMFTGGSNTARVLYEPTRIAASGMRARLVTAAANRWGVPAGRLITKDTKVYAPDGRSATFAELSGDAAKVLTPAIAPKPKPDSECTVIGKPTGRIETPELVRGQAKYTLDLDVPGALPTVVARPPTIGGTVQSVDDSAARALPGVVAVTRLPTGVAVTGRTFHDAFQGRDALTVRWKPGPVAGMSDGDITKKLKAAALPFLVPPVLGKAVDGTFDFAYLSHSPMEVRVAIADVQGGKATVWLPSQAPIDAQNKIAAAVGLLPTAVTVHVPRAGGAFGGRLTHEPGIEAAEVSKKIGRPVKLMWSRVDDMKHGRFRLASHHEVRAVVQGTNVTSFEHRCATPEMEFDHGLGEAATAAGFSLPPTRAALIQAAFQLTQQTPYHFGLVNQLLSEVNVPIPNATWRSVYSGQVAVTNEIMADEIAKAVGQDPLTFRRAKVKADAVRGVLDTVADKGDWGRSMPEGTAQGIALHAEYKSAVAFLVELDCREEQPKATKIVAAVDVGLCINPRGVEAQMQGAAVDALSTIFWAGNHIDDGAVRESSFSDFRYARMRQVPSTTVHINSTSSHIGGVGELGYPAAAAAFANAYARATGKKPRSFPIFHGA</sequence>
<gene>
    <name evidence="3" type="ORF">EV191_12619</name>
</gene>
<dbReference type="Proteomes" id="UP000294911">
    <property type="component" value="Unassembled WGS sequence"/>
</dbReference>
<dbReference type="PANTHER" id="PTHR47495:SF1">
    <property type="entry name" value="BLL3820 PROTEIN"/>
    <property type="match status" value="1"/>
</dbReference>
<dbReference type="Gene3D" id="3.90.1170.50">
    <property type="entry name" value="Aldehyde oxidase/xanthine dehydrogenase, a/b hammerhead"/>
    <property type="match status" value="1"/>
</dbReference>
<keyword evidence="4" id="KW-1185">Reference proteome</keyword>
<evidence type="ECO:0000313" key="4">
    <source>
        <dbReference type="Proteomes" id="UP000294911"/>
    </source>
</evidence>
<dbReference type="OrthoDB" id="9767994at2"/>
<dbReference type="InterPro" id="IPR008274">
    <property type="entry name" value="AldOxase/xan_DH_MoCoBD1"/>
</dbReference>
<dbReference type="AlphaFoldDB" id="A0A4R2PYW1"/>
<evidence type="ECO:0000259" key="2">
    <source>
        <dbReference type="SMART" id="SM01008"/>
    </source>
</evidence>
<organism evidence="3 4">
    <name type="scientific">Tamaricihabitans halophyticus</name>
    <dbReference type="NCBI Taxonomy" id="1262583"/>
    <lineage>
        <taxon>Bacteria</taxon>
        <taxon>Bacillati</taxon>
        <taxon>Actinomycetota</taxon>
        <taxon>Actinomycetes</taxon>
        <taxon>Pseudonocardiales</taxon>
        <taxon>Pseudonocardiaceae</taxon>
        <taxon>Tamaricihabitans</taxon>
    </lineage>
</organism>
<dbReference type="InterPro" id="IPR052516">
    <property type="entry name" value="N-heterocyclic_Hydroxylase"/>
</dbReference>
<dbReference type="InterPro" id="IPR000674">
    <property type="entry name" value="Ald_Oxase/Xan_DH_a/b"/>
</dbReference>
<protein>
    <submittedName>
        <fullName evidence="3">Isoquinoline 1-oxidoreductase beta subunit</fullName>
    </submittedName>
</protein>
<dbReference type="Pfam" id="PF20256">
    <property type="entry name" value="MoCoBD_2"/>
    <property type="match status" value="2"/>
</dbReference>
<dbReference type="EMBL" id="SLXQ01000026">
    <property type="protein sequence ID" value="TCP41229.1"/>
    <property type="molecule type" value="Genomic_DNA"/>
</dbReference>